<protein>
    <submittedName>
        <fullName evidence="8">Dihydroorotate dehydrogenase</fullName>
    </submittedName>
</protein>
<comment type="caution">
    <text evidence="8">The sequence shown here is derived from an EMBL/GenBank/DDBJ whole genome shotgun (WGS) entry which is preliminary data.</text>
</comment>
<feature type="domain" description="Dihydroorotate dehydrogenase catalytic" evidence="7">
    <location>
        <begin position="106"/>
        <end position="300"/>
    </location>
</feature>
<sequence>MTSPLQTRYLGLTLPSPLVASASPLSQDISTIRRLEDAGVGAVVLYSLFEEQLRHEAARDLQLQEAHEESFAESLSYFPDIPSGPHAAATPTTSTSVRYLDLVERASQAVDIPVIASLNGSTDGGWVDFARQLSEAGAAALELNIYLVPGDLTMTSTEIEQRHLDILRHVRDAVDLPIAVKLSPYFSSFGRLAVALDQAGADGLVLFNRFLQPEIDGETLSVAPGVELSSPFEGRLPRTWIAALRGRVACSLAGTSGVWSGLDVAKYLLAGADVAMTASALLRHGPEHAAVILAELRTWMDRKHLANLDALRGMLAVPTDVDATDYQRSGYVAALEKAKQTYGSLAAPSGC</sequence>
<keyword evidence="9" id="KW-1185">Reference proteome</keyword>
<dbReference type="SUPFAM" id="SSF51395">
    <property type="entry name" value="FMN-linked oxidoreductases"/>
    <property type="match status" value="1"/>
</dbReference>
<dbReference type="PANTHER" id="PTHR48109">
    <property type="entry name" value="DIHYDROOROTATE DEHYDROGENASE (QUINONE), MITOCHONDRIAL-RELATED"/>
    <property type="match status" value="1"/>
</dbReference>
<accession>A0ABQ6HJY1</accession>
<comment type="cofactor">
    <cofactor evidence="1">
        <name>FMN</name>
        <dbReference type="ChEBI" id="CHEBI:58210"/>
    </cofactor>
</comment>
<dbReference type="InterPro" id="IPR013785">
    <property type="entry name" value="Aldolase_TIM"/>
</dbReference>
<dbReference type="PANTHER" id="PTHR48109:SF3">
    <property type="entry name" value="SLL0744 PROTEIN"/>
    <property type="match status" value="1"/>
</dbReference>
<organism evidence="8 9">
    <name type="scientific">Arsenicicoccus piscis</name>
    <dbReference type="NCBI Taxonomy" id="673954"/>
    <lineage>
        <taxon>Bacteria</taxon>
        <taxon>Bacillati</taxon>
        <taxon>Actinomycetota</taxon>
        <taxon>Actinomycetes</taxon>
        <taxon>Micrococcales</taxon>
        <taxon>Intrasporangiaceae</taxon>
        <taxon>Arsenicicoccus</taxon>
    </lineage>
</organism>
<evidence type="ECO:0000256" key="5">
    <source>
        <dbReference type="ARBA" id="ARBA00022975"/>
    </source>
</evidence>
<evidence type="ECO:0000256" key="1">
    <source>
        <dbReference type="ARBA" id="ARBA00001917"/>
    </source>
</evidence>
<dbReference type="Pfam" id="PF01180">
    <property type="entry name" value="DHO_dh"/>
    <property type="match status" value="1"/>
</dbReference>
<dbReference type="NCBIfam" id="NF005741">
    <property type="entry name" value="PRK07565.1"/>
    <property type="match status" value="1"/>
</dbReference>
<comment type="pathway">
    <text evidence="2">Pyrimidine metabolism; UMP biosynthesis via de novo pathway.</text>
</comment>
<dbReference type="EMBL" id="BSUJ01000001">
    <property type="protein sequence ID" value="GMA18733.1"/>
    <property type="molecule type" value="Genomic_DNA"/>
</dbReference>
<evidence type="ECO:0000256" key="2">
    <source>
        <dbReference type="ARBA" id="ARBA00004725"/>
    </source>
</evidence>
<dbReference type="Gene3D" id="3.20.20.70">
    <property type="entry name" value="Aldolase class I"/>
    <property type="match status" value="1"/>
</dbReference>
<proteinExistence type="predicted"/>
<keyword evidence="4" id="KW-0288">FMN</keyword>
<dbReference type="InterPro" id="IPR050074">
    <property type="entry name" value="DHO_dehydrogenase"/>
</dbReference>
<dbReference type="PIRSF" id="PIRSF000164">
    <property type="entry name" value="DHO_oxidase"/>
    <property type="match status" value="1"/>
</dbReference>
<name>A0ABQ6HJY1_9MICO</name>
<evidence type="ECO:0000256" key="6">
    <source>
        <dbReference type="ARBA" id="ARBA00023002"/>
    </source>
</evidence>
<dbReference type="CDD" id="cd04739">
    <property type="entry name" value="DHOD_like"/>
    <property type="match status" value="1"/>
</dbReference>
<dbReference type="InterPro" id="IPR012135">
    <property type="entry name" value="Dihydroorotate_DH_1_2"/>
</dbReference>
<reference evidence="9" key="1">
    <citation type="journal article" date="2019" name="Int. J. Syst. Evol. Microbiol.">
        <title>The Global Catalogue of Microorganisms (GCM) 10K type strain sequencing project: providing services to taxonomists for standard genome sequencing and annotation.</title>
        <authorList>
            <consortium name="The Broad Institute Genomics Platform"/>
            <consortium name="The Broad Institute Genome Sequencing Center for Infectious Disease"/>
            <person name="Wu L."/>
            <person name="Ma J."/>
        </authorList>
    </citation>
    <scope>NUCLEOTIDE SEQUENCE [LARGE SCALE GENOMIC DNA]</scope>
    <source>
        <strain evidence="9">NBRC 105830</strain>
    </source>
</reference>
<keyword evidence="6" id="KW-0560">Oxidoreductase</keyword>
<evidence type="ECO:0000256" key="4">
    <source>
        <dbReference type="ARBA" id="ARBA00022643"/>
    </source>
</evidence>
<keyword evidence="5" id="KW-0665">Pyrimidine biosynthesis</keyword>
<evidence type="ECO:0000313" key="8">
    <source>
        <dbReference type="EMBL" id="GMA18733.1"/>
    </source>
</evidence>
<evidence type="ECO:0000259" key="7">
    <source>
        <dbReference type="Pfam" id="PF01180"/>
    </source>
</evidence>
<dbReference type="RefSeq" id="WP_241443273.1">
    <property type="nucleotide sequence ID" value="NZ_BSUJ01000001.1"/>
</dbReference>
<dbReference type="InterPro" id="IPR005720">
    <property type="entry name" value="Dihydroorotate_DH_cat"/>
</dbReference>
<gene>
    <name evidence="8" type="ORF">GCM10025862_07540</name>
</gene>
<keyword evidence="3" id="KW-0285">Flavoprotein</keyword>
<dbReference type="Proteomes" id="UP001157109">
    <property type="component" value="Unassembled WGS sequence"/>
</dbReference>
<evidence type="ECO:0000313" key="9">
    <source>
        <dbReference type="Proteomes" id="UP001157109"/>
    </source>
</evidence>
<evidence type="ECO:0000256" key="3">
    <source>
        <dbReference type="ARBA" id="ARBA00022630"/>
    </source>
</evidence>